<accession>A0ABY1PRY6</accession>
<organism evidence="1 2">
    <name type="scientific">Neorhodopirellula lusitana</name>
    <dbReference type="NCBI Taxonomy" id="445327"/>
    <lineage>
        <taxon>Bacteria</taxon>
        <taxon>Pseudomonadati</taxon>
        <taxon>Planctomycetota</taxon>
        <taxon>Planctomycetia</taxon>
        <taxon>Pirellulales</taxon>
        <taxon>Pirellulaceae</taxon>
        <taxon>Neorhodopirellula</taxon>
    </lineage>
</organism>
<dbReference type="Proteomes" id="UP001158067">
    <property type="component" value="Unassembled WGS sequence"/>
</dbReference>
<dbReference type="EMBL" id="FXUG01000001">
    <property type="protein sequence ID" value="SMP43633.1"/>
    <property type="molecule type" value="Genomic_DNA"/>
</dbReference>
<keyword evidence="2" id="KW-1185">Reference proteome</keyword>
<name>A0ABY1PRY6_9BACT</name>
<evidence type="ECO:0000313" key="1">
    <source>
        <dbReference type="EMBL" id="SMP43633.1"/>
    </source>
</evidence>
<sequence>MSQDFRPRSERLRVRLRESWIRLIFEFNSDIRREAEANRMLSPNYGSNDGQIASFVPFDAPPVCLAGAAVGHATNRQCIGQSICGLDFQPGVRGTPRLEA</sequence>
<reference evidence="1 2" key="1">
    <citation type="submission" date="2017-05" db="EMBL/GenBank/DDBJ databases">
        <authorList>
            <person name="Varghese N."/>
            <person name="Submissions S."/>
        </authorList>
    </citation>
    <scope>NUCLEOTIDE SEQUENCE [LARGE SCALE GENOMIC DNA]</scope>
    <source>
        <strain evidence="1 2">DSM 25457</strain>
    </source>
</reference>
<evidence type="ECO:0000313" key="2">
    <source>
        <dbReference type="Proteomes" id="UP001158067"/>
    </source>
</evidence>
<comment type="caution">
    <text evidence="1">The sequence shown here is derived from an EMBL/GenBank/DDBJ whole genome shotgun (WGS) entry which is preliminary data.</text>
</comment>
<proteinExistence type="predicted"/>
<protein>
    <submittedName>
        <fullName evidence="1">Uncharacterized protein</fullName>
    </submittedName>
</protein>
<gene>
    <name evidence="1" type="ORF">SAMN06265222_101966</name>
</gene>